<keyword evidence="2" id="KW-1185">Reference proteome</keyword>
<organism evidence="1 2">
    <name type="scientific">Herbaspirillum robiniae</name>
    <dbReference type="NCBI Taxonomy" id="2014887"/>
    <lineage>
        <taxon>Bacteria</taxon>
        <taxon>Pseudomonadati</taxon>
        <taxon>Pseudomonadota</taxon>
        <taxon>Betaproteobacteria</taxon>
        <taxon>Burkholderiales</taxon>
        <taxon>Oxalobacteraceae</taxon>
        <taxon>Herbaspirillum</taxon>
    </lineage>
</organism>
<proteinExistence type="predicted"/>
<gene>
    <name evidence="1" type="ORF">HNO84_16255</name>
</gene>
<reference evidence="1 2" key="1">
    <citation type="journal article" date="2020" name="Front. Plant Sci.">
        <title>Isolation of Rhizosphere Bacteria That Improve Quality and Water Stress Tolerance in Greenhouse Ornamentals.</title>
        <authorList>
            <person name="Nordstedt N.P."/>
            <person name="Jones M.L."/>
        </authorList>
    </citation>
    <scope>NUCLEOTIDE SEQUENCE [LARGE SCALE GENOMIC DNA]</scope>
    <source>
        <strain evidence="1 2">C6C2</strain>
    </source>
</reference>
<evidence type="ECO:0000313" key="1">
    <source>
        <dbReference type="EMBL" id="NUU03159.1"/>
    </source>
</evidence>
<dbReference type="EMBL" id="JABFMT010000017">
    <property type="protein sequence ID" value="NUU03159.1"/>
    <property type="molecule type" value="Genomic_DNA"/>
</dbReference>
<name>A0ABX2M5P3_9BURK</name>
<sequence length="151" mass="17452">MQISGESGSVFDATQQSLDMSLEIEGEKPDWEALGNAIQSVGVVNYEIERDSVFQGAFAKSDGYFWLSKRSDGQRKTVIAEGNHGCEFSVWNTIVFRINNSFYDEFVEDIHIFLKRLAELSSMQFVLSFQYEGVYAIRNEKEFQFFWDQPR</sequence>
<dbReference type="Proteomes" id="UP000536746">
    <property type="component" value="Unassembled WGS sequence"/>
</dbReference>
<comment type="caution">
    <text evidence="1">The sequence shown here is derived from an EMBL/GenBank/DDBJ whole genome shotgun (WGS) entry which is preliminary data.</text>
</comment>
<evidence type="ECO:0000313" key="2">
    <source>
        <dbReference type="Proteomes" id="UP000536746"/>
    </source>
</evidence>
<accession>A0ABX2M5P3</accession>
<protein>
    <submittedName>
        <fullName evidence="1">Uncharacterized protein</fullName>
    </submittedName>
</protein>